<dbReference type="SUPFAM" id="SSF53335">
    <property type="entry name" value="S-adenosyl-L-methionine-dependent methyltransferases"/>
    <property type="match status" value="1"/>
</dbReference>
<dbReference type="PANTHER" id="PTHR34203:SF15">
    <property type="entry name" value="SLL1173 PROTEIN"/>
    <property type="match status" value="1"/>
</dbReference>
<dbReference type="InterPro" id="IPR029063">
    <property type="entry name" value="SAM-dependent_MTases_sf"/>
</dbReference>
<evidence type="ECO:0000259" key="1">
    <source>
        <dbReference type="Pfam" id="PF05050"/>
    </source>
</evidence>
<dbReference type="EMBL" id="QUMS01000002">
    <property type="protein sequence ID" value="REG08509.1"/>
    <property type="molecule type" value="Genomic_DNA"/>
</dbReference>
<keyword evidence="2" id="KW-0808">Transferase</keyword>
<dbReference type="GO" id="GO:0008168">
    <property type="term" value="F:methyltransferase activity"/>
    <property type="evidence" value="ECO:0007669"/>
    <property type="project" value="UniProtKB-KW"/>
</dbReference>
<evidence type="ECO:0000313" key="3">
    <source>
        <dbReference type="Proteomes" id="UP000256388"/>
    </source>
</evidence>
<name>A0A347ZNM5_9CHLR</name>
<sequence length="289" mass="31566">MSTGKNPLLKLASWSAHALPAPIKKGFYKVPFLATFLRRSLNKAAPQGITEVEIAGGILEGMRMALDLQSEKDYWLGTYETDLQAAARNFIQPGMTVYDVGANIGYISLIAARLNGPNGKVFSFEALPANIQRLEQNRALNQLEGRISIQPAAVVAGSGPVTFFMHHSGAMGKAQGSAGREEEYQQKIEVNGLSLDNFVYRQNQPLPALVKMDIEGGEGMALEGMTRILKEAPPIFLIELHGEQAARSVWEQLSANGYSLHEMRHGYARIAALDQLDWKAYVVALPKGA</sequence>
<dbReference type="NCBIfam" id="TIGR01444">
    <property type="entry name" value="fkbM_fam"/>
    <property type="match status" value="1"/>
</dbReference>
<dbReference type="OrthoDB" id="166647at2"/>
<dbReference type="AlphaFoldDB" id="A0A347ZNM5"/>
<comment type="caution">
    <text evidence="2">The sequence shown here is derived from an EMBL/GenBank/DDBJ whole genome shotgun (WGS) entry which is preliminary data.</text>
</comment>
<dbReference type="RefSeq" id="WP_116225162.1">
    <property type="nucleotide sequence ID" value="NZ_AP018437.1"/>
</dbReference>
<reference evidence="2 3" key="1">
    <citation type="submission" date="2018-08" db="EMBL/GenBank/DDBJ databases">
        <title>Genomic Encyclopedia of Type Strains, Phase IV (KMG-IV): sequencing the most valuable type-strain genomes for metagenomic binning, comparative biology and taxonomic classification.</title>
        <authorList>
            <person name="Goeker M."/>
        </authorList>
    </citation>
    <scope>NUCLEOTIDE SEQUENCE [LARGE SCALE GENOMIC DNA]</scope>
    <source>
        <strain evidence="2 3">DSM 23923</strain>
    </source>
</reference>
<accession>A0A347ZNM5</accession>
<gene>
    <name evidence="2" type="ORF">DFR64_1877</name>
</gene>
<feature type="domain" description="Methyltransferase FkbM" evidence="1">
    <location>
        <begin position="99"/>
        <end position="259"/>
    </location>
</feature>
<dbReference type="Proteomes" id="UP000256388">
    <property type="component" value="Unassembled WGS sequence"/>
</dbReference>
<protein>
    <submittedName>
        <fullName evidence="2">FkbM family methyltransferase</fullName>
    </submittedName>
</protein>
<keyword evidence="3" id="KW-1185">Reference proteome</keyword>
<dbReference type="GO" id="GO:0032259">
    <property type="term" value="P:methylation"/>
    <property type="evidence" value="ECO:0007669"/>
    <property type="project" value="UniProtKB-KW"/>
</dbReference>
<organism evidence="2 3">
    <name type="scientific">Pelolinea submarina</name>
    <dbReference type="NCBI Taxonomy" id="913107"/>
    <lineage>
        <taxon>Bacteria</taxon>
        <taxon>Bacillati</taxon>
        <taxon>Chloroflexota</taxon>
        <taxon>Anaerolineae</taxon>
        <taxon>Anaerolineales</taxon>
        <taxon>Anaerolineaceae</taxon>
        <taxon>Pelolinea</taxon>
    </lineage>
</organism>
<dbReference type="Pfam" id="PF05050">
    <property type="entry name" value="Methyltransf_21"/>
    <property type="match status" value="1"/>
</dbReference>
<evidence type="ECO:0000313" key="2">
    <source>
        <dbReference type="EMBL" id="REG08509.1"/>
    </source>
</evidence>
<dbReference type="InterPro" id="IPR006342">
    <property type="entry name" value="FkbM_mtfrase"/>
</dbReference>
<dbReference type="InterPro" id="IPR052514">
    <property type="entry name" value="SAM-dependent_MTase"/>
</dbReference>
<proteinExistence type="predicted"/>
<dbReference type="Gene3D" id="3.40.50.150">
    <property type="entry name" value="Vaccinia Virus protein VP39"/>
    <property type="match status" value="1"/>
</dbReference>
<dbReference type="PANTHER" id="PTHR34203">
    <property type="entry name" value="METHYLTRANSFERASE, FKBM FAMILY PROTEIN"/>
    <property type="match status" value="1"/>
</dbReference>
<keyword evidence="2" id="KW-0489">Methyltransferase</keyword>